<keyword evidence="3" id="KW-1185">Reference proteome</keyword>
<evidence type="ECO:0000313" key="2">
    <source>
        <dbReference type="EMBL" id="GIF80952.1"/>
    </source>
</evidence>
<gene>
    <name evidence="2" type="ORF">Cba03nite_23010</name>
</gene>
<keyword evidence="1" id="KW-0812">Transmembrane</keyword>
<dbReference type="EMBL" id="BONF01000011">
    <property type="protein sequence ID" value="GIF80952.1"/>
    <property type="molecule type" value="Genomic_DNA"/>
</dbReference>
<feature type="transmembrane region" description="Helical" evidence="1">
    <location>
        <begin position="86"/>
        <end position="108"/>
    </location>
</feature>
<evidence type="ECO:0000313" key="3">
    <source>
        <dbReference type="Proteomes" id="UP000601223"/>
    </source>
</evidence>
<keyword evidence="1" id="KW-1133">Transmembrane helix</keyword>
<proteinExistence type="predicted"/>
<dbReference type="AlphaFoldDB" id="A0A8J3NH71"/>
<feature type="transmembrane region" description="Helical" evidence="1">
    <location>
        <begin position="138"/>
        <end position="157"/>
    </location>
</feature>
<sequence>MLKYRLTWIALIVLVWTSMLSFGGVAAETVMLYPNIFVDPPESLVRAREFIIAGGPSDYFPPLGASVVLSSVVTVLLTWRNRRLRWWTAGAAVTFLLCEFVFSAVFFWPRNEIMFVDPVGTHSAEYLRQVAAEFVAGHWVRVAGGAVTAVLAFTTLIRWARTSAASPAASAGVQAEAGR</sequence>
<comment type="caution">
    <text evidence="2">The sequence shown here is derived from an EMBL/GenBank/DDBJ whole genome shotgun (WGS) entry which is preliminary data.</text>
</comment>
<organism evidence="2 3">
    <name type="scientific">Catellatospora bangladeshensis</name>
    <dbReference type="NCBI Taxonomy" id="310355"/>
    <lineage>
        <taxon>Bacteria</taxon>
        <taxon>Bacillati</taxon>
        <taxon>Actinomycetota</taxon>
        <taxon>Actinomycetes</taxon>
        <taxon>Micromonosporales</taxon>
        <taxon>Micromonosporaceae</taxon>
        <taxon>Catellatospora</taxon>
    </lineage>
</organism>
<evidence type="ECO:0008006" key="4">
    <source>
        <dbReference type="Google" id="ProtNLM"/>
    </source>
</evidence>
<feature type="transmembrane region" description="Helical" evidence="1">
    <location>
        <begin position="59"/>
        <end position="79"/>
    </location>
</feature>
<accession>A0A8J3NH71</accession>
<protein>
    <recommendedName>
        <fullName evidence="4">DUF1772 domain-containing protein</fullName>
    </recommendedName>
</protein>
<evidence type="ECO:0000256" key="1">
    <source>
        <dbReference type="SAM" id="Phobius"/>
    </source>
</evidence>
<dbReference type="Proteomes" id="UP000601223">
    <property type="component" value="Unassembled WGS sequence"/>
</dbReference>
<reference evidence="2 3" key="1">
    <citation type="submission" date="2021-01" db="EMBL/GenBank/DDBJ databases">
        <title>Whole genome shotgun sequence of Catellatospora bangladeshensis NBRC 107357.</title>
        <authorList>
            <person name="Komaki H."/>
            <person name="Tamura T."/>
        </authorList>
    </citation>
    <scope>NUCLEOTIDE SEQUENCE [LARGE SCALE GENOMIC DNA]</scope>
    <source>
        <strain evidence="2 3">NBRC 107357</strain>
    </source>
</reference>
<dbReference type="RefSeq" id="WP_203745018.1">
    <property type="nucleotide sequence ID" value="NZ_BONF01000011.1"/>
</dbReference>
<name>A0A8J3NH71_9ACTN</name>
<keyword evidence="1" id="KW-0472">Membrane</keyword>